<dbReference type="Proteomes" id="UP000327085">
    <property type="component" value="Chromosome 2"/>
</dbReference>
<gene>
    <name evidence="3" type="ORF">ALMOND_2B000802</name>
</gene>
<protein>
    <submittedName>
        <fullName evidence="3">PREDICTED: Transposase MuDR plant</fullName>
    </submittedName>
</protein>
<organism evidence="3 4">
    <name type="scientific">Prunus dulcis</name>
    <name type="common">Almond</name>
    <name type="synonym">Amygdalus dulcis</name>
    <dbReference type="NCBI Taxonomy" id="3755"/>
    <lineage>
        <taxon>Eukaryota</taxon>
        <taxon>Viridiplantae</taxon>
        <taxon>Streptophyta</taxon>
        <taxon>Embryophyta</taxon>
        <taxon>Tracheophyta</taxon>
        <taxon>Spermatophyta</taxon>
        <taxon>Magnoliopsida</taxon>
        <taxon>eudicotyledons</taxon>
        <taxon>Gunneridae</taxon>
        <taxon>Pentapetalae</taxon>
        <taxon>rosids</taxon>
        <taxon>fabids</taxon>
        <taxon>Rosales</taxon>
        <taxon>Rosaceae</taxon>
        <taxon>Amygdaloideae</taxon>
        <taxon>Amygdaleae</taxon>
        <taxon>Prunus</taxon>
    </lineage>
</organism>
<dbReference type="InterPro" id="IPR004332">
    <property type="entry name" value="Transposase_MuDR"/>
</dbReference>
<name>A0A5E4FKP6_PRUDU</name>
<reference evidence="4" key="1">
    <citation type="journal article" date="2020" name="Plant J.">
        <title>Transposons played a major role in the diversification between the closely related almond and peach genomes: results from the almond genome sequence.</title>
        <authorList>
            <person name="Alioto T."/>
            <person name="Alexiou K.G."/>
            <person name="Bardil A."/>
            <person name="Barteri F."/>
            <person name="Castanera R."/>
            <person name="Cruz F."/>
            <person name="Dhingra A."/>
            <person name="Duval H."/>
            <person name="Fernandez I Marti A."/>
            <person name="Frias L."/>
            <person name="Galan B."/>
            <person name="Garcia J.L."/>
            <person name="Howad W."/>
            <person name="Gomez-Garrido J."/>
            <person name="Gut M."/>
            <person name="Julca I."/>
            <person name="Morata J."/>
            <person name="Puigdomenech P."/>
            <person name="Ribeca P."/>
            <person name="Rubio Cabetas M.J."/>
            <person name="Vlasova A."/>
            <person name="Wirthensohn M."/>
            <person name="Garcia-Mas J."/>
            <person name="Gabaldon T."/>
            <person name="Casacuberta J.M."/>
            <person name="Arus P."/>
        </authorList>
    </citation>
    <scope>NUCLEOTIDE SEQUENCE [LARGE SCALE GENOMIC DNA]</scope>
    <source>
        <strain evidence="4">cv. Texas</strain>
    </source>
</reference>
<dbReference type="EMBL" id="CABIKO010000139">
    <property type="protein sequence ID" value="VVA28316.1"/>
    <property type="molecule type" value="Genomic_DNA"/>
</dbReference>
<dbReference type="PANTHER" id="PTHR31973">
    <property type="entry name" value="POLYPROTEIN, PUTATIVE-RELATED"/>
    <property type="match status" value="1"/>
</dbReference>
<accession>A0A5E4FKP6</accession>
<feature type="compositionally biased region" description="Acidic residues" evidence="1">
    <location>
        <begin position="1"/>
        <end position="10"/>
    </location>
</feature>
<dbReference type="InParanoid" id="A0A5E4FKP6"/>
<feature type="domain" description="Transposase MuDR plant" evidence="2">
    <location>
        <begin position="49"/>
        <end position="109"/>
    </location>
</feature>
<evidence type="ECO:0000256" key="1">
    <source>
        <dbReference type="SAM" id="MobiDB-lite"/>
    </source>
</evidence>
<dbReference type="Pfam" id="PF03108">
    <property type="entry name" value="DBD_Tnp_Mut"/>
    <property type="match status" value="1"/>
</dbReference>
<proteinExistence type="predicted"/>
<evidence type="ECO:0000259" key="2">
    <source>
        <dbReference type="Pfam" id="PF03108"/>
    </source>
</evidence>
<dbReference type="AlphaFoldDB" id="A0A5E4FKP6"/>
<sequence>MAFEDEEDSDGNNSEKGFHSPNNSSSEEGERRRKSLEFCKEDLNNPKFEKGMLFGRKGDLKTALKNYLVMGNYAIKFVKNDKRRLIAKCRNCTWMLHASFMQLEQTLQIKSFNDKHTCLQTPTNHMSIREIKLKNLRKAVKRDLGYNVSHSQCSRAKKKAMEIIEGTYKEQYSR</sequence>
<evidence type="ECO:0000313" key="4">
    <source>
        <dbReference type="Proteomes" id="UP000327085"/>
    </source>
</evidence>
<feature type="region of interest" description="Disordered" evidence="1">
    <location>
        <begin position="1"/>
        <end position="33"/>
    </location>
</feature>
<dbReference type="PANTHER" id="PTHR31973:SF187">
    <property type="entry name" value="MUTATOR TRANSPOSASE MUDRA PROTEIN"/>
    <property type="match status" value="1"/>
</dbReference>
<dbReference type="Gramene" id="VVA28316">
    <property type="protein sequence ID" value="VVA28316"/>
    <property type="gene ID" value="Prudul26B000802"/>
</dbReference>
<evidence type="ECO:0000313" key="3">
    <source>
        <dbReference type="EMBL" id="VVA28316.1"/>
    </source>
</evidence>
<dbReference type="OMA" id="HMSIREI"/>